<dbReference type="EMBL" id="GL349483">
    <property type="protein sequence ID" value="KNC53905.1"/>
    <property type="molecule type" value="Genomic_DNA"/>
</dbReference>
<proteinExistence type="predicted"/>
<feature type="compositionally biased region" description="Pro residues" evidence="1">
    <location>
        <begin position="329"/>
        <end position="338"/>
    </location>
</feature>
<accession>A0A0L0DNR4</accession>
<gene>
    <name evidence="2" type="ORF">AMSG_09868</name>
</gene>
<sequence length="379" mass="39353">QPAYRPLPLAVRMSEPAWLASLEPAKRERIVSVIAGLLAAAVPPAGGDADADAADGLSARAASLEAAMVDTSDSLVDYESRTATLLKKLQARTWHNSPAAMDARTASLRLLADAGADDATATAAEAKAWDDHAAHGEQPYAHAINCAVADLFGLPPPLASAASTLSSLPPSPGDSPAPDSARTAPWKRRALTDSHSRSKSSGFTLPDPTKARAAAAPPPRSIADRRAAAPPPAPAKSSRRKLSVHLARLNSSSPAISSLNSSPPAPLSPPKSRPARAAPKPPPPSTRPRRRLSDVVGERQGTLRRSQSEASSTLHRGLGHRSSSSSASPSPPPPPSRAPPFIAKPHARPPAPLLPARRVAMLLAGIVPKPLSRFPTCRS</sequence>
<evidence type="ECO:0000313" key="2">
    <source>
        <dbReference type="EMBL" id="KNC53905.1"/>
    </source>
</evidence>
<evidence type="ECO:0000313" key="3">
    <source>
        <dbReference type="Proteomes" id="UP000054408"/>
    </source>
</evidence>
<dbReference type="Proteomes" id="UP000054408">
    <property type="component" value="Unassembled WGS sequence"/>
</dbReference>
<feature type="compositionally biased region" description="Low complexity" evidence="1">
    <location>
        <begin position="247"/>
        <end position="262"/>
    </location>
</feature>
<dbReference type="AlphaFoldDB" id="A0A0L0DNR4"/>
<feature type="compositionally biased region" description="Polar residues" evidence="1">
    <location>
        <begin position="303"/>
        <end position="314"/>
    </location>
</feature>
<evidence type="ECO:0000256" key="1">
    <source>
        <dbReference type="SAM" id="MobiDB-lite"/>
    </source>
</evidence>
<keyword evidence="3" id="KW-1185">Reference proteome</keyword>
<dbReference type="RefSeq" id="XP_013754278.1">
    <property type="nucleotide sequence ID" value="XM_013898824.1"/>
</dbReference>
<name>A0A0L0DNR4_THETB</name>
<organism evidence="2 3">
    <name type="scientific">Thecamonas trahens ATCC 50062</name>
    <dbReference type="NCBI Taxonomy" id="461836"/>
    <lineage>
        <taxon>Eukaryota</taxon>
        <taxon>Apusozoa</taxon>
        <taxon>Apusomonadida</taxon>
        <taxon>Apusomonadidae</taxon>
        <taxon>Thecamonas</taxon>
    </lineage>
</organism>
<feature type="non-terminal residue" evidence="2">
    <location>
        <position position="1"/>
    </location>
</feature>
<feature type="compositionally biased region" description="Low complexity" evidence="1">
    <location>
        <begin position="206"/>
        <end position="215"/>
    </location>
</feature>
<feature type="compositionally biased region" description="Pro residues" evidence="1">
    <location>
        <begin position="263"/>
        <end position="272"/>
    </location>
</feature>
<protein>
    <submittedName>
        <fullName evidence="2">Uncharacterized protein</fullName>
    </submittedName>
</protein>
<reference evidence="2 3" key="1">
    <citation type="submission" date="2010-05" db="EMBL/GenBank/DDBJ databases">
        <title>The Genome Sequence of Thecamonas trahens ATCC 50062.</title>
        <authorList>
            <consortium name="The Broad Institute Genome Sequencing Platform"/>
            <person name="Russ C."/>
            <person name="Cuomo C."/>
            <person name="Shea T."/>
            <person name="Young S.K."/>
            <person name="Zeng Q."/>
            <person name="Koehrsen M."/>
            <person name="Haas B."/>
            <person name="Borodovsky M."/>
            <person name="Guigo R."/>
            <person name="Alvarado L."/>
            <person name="Berlin A."/>
            <person name="Bochicchio J."/>
            <person name="Borenstein D."/>
            <person name="Chapman S."/>
            <person name="Chen Z."/>
            <person name="Freedman E."/>
            <person name="Gellesch M."/>
            <person name="Goldberg J."/>
            <person name="Griggs A."/>
            <person name="Gujja S."/>
            <person name="Heilman E."/>
            <person name="Heiman D."/>
            <person name="Hepburn T."/>
            <person name="Howarth C."/>
            <person name="Jen D."/>
            <person name="Larson L."/>
            <person name="Mehta T."/>
            <person name="Park D."/>
            <person name="Pearson M."/>
            <person name="Roberts A."/>
            <person name="Saif S."/>
            <person name="Shenoy N."/>
            <person name="Sisk P."/>
            <person name="Stolte C."/>
            <person name="Sykes S."/>
            <person name="Thomson T."/>
            <person name="Walk T."/>
            <person name="White J."/>
            <person name="Yandava C."/>
            <person name="Burger G."/>
            <person name="Gray M.W."/>
            <person name="Holland P.W.H."/>
            <person name="King N."/>
            <person name="Lang F.B.F."/>
            <person name="Roger A.J."/>
            <person name="Ruiz-Trillo I."/>
            <person name="Lander E."/>
            <person name="Nusbaum C."/>
        </authorList>
    </citation>
    <scope>NUCLEOTIDE SEQUENCE [LARGE SCALE GENOMIC DNA]</scope>
    <source>
        <strain evidence="2 3">ATCC 50062</strain>
    </source>
</reference>
<feature type="region of interest" description="Disordered" evidence="1">
    <location>
        <begin position="162"/>
        <end position="352"/>
    </location>
</feature>
<dbReference type="GeneID" id="25568232"/>